<evidence type="ECO:0000313" key="2">
    <source>
        <dbReference type="Proteomes" id="UP000816034"/>
    </source>
</evidence>
<dbReference type="AlphaFoldDB" id="A0AA88GT55"/>
<comment type="caution">
    <text evidence="1">The sequence shown here is derived from an EMBL/GenBank/DDBJ whole genome shotgun (WGS) entry which is preliminary data.</text>
</comment>
<dbReference type="GeneID" id="68095934"/>
<dbReference type="InterPro" id="IPR038765">
    <property type="entry name" value="Papain-like_cys_pep_sf"/>
</dbReference>
<evidence type="ECO:0000313" key="1">
    <source>
        <dbReference type="EMBL" id="KAG2385664.1"/>
    </source>
</evidence>
<gene>
    <name evidence="1" type="ORF">C9374_003479</name>
</gene>
<sequence length="159" mass="18384">MNQPEFSDGMVLLLRYLTASHVFEKNHSLDMYFEFQSLDTGKSISTLIHDYVLKEVMPMGIEAEEIQINSLITVLKHLFNGCQVNFCFQLHIYHVSHSQERLTCLKYPPTHSTQLDAKESCDGAEDRFNTILSLLFRPGHYDSIVYSPSFRQTNETQCK</sequence>
<keyword evidence="2" id="KW-1185">Reference proteome</keyword>
<reference evidence="1 2" key="1">
    <citation type="journal article" date="2018" name="BMC Genomics">
        <title>The genome of Naegleria lovaniensis, the basis for a comparative approach to unravel pathogenicity factors of the human pathogenic amoeba N. fowleri.</title>
        <authorList>
            <person name="Liechti N."/>
            <person name="Schurch N."/>
            <person name="Bruggmann R."/>
            <person name="Wittwer M."/>
        </authorList>
    </citation>
    <scope>NUCLEOTIDE SEQUENCE [LARGE SCALE GENOMIC DNA]</scope>
    <source>
        <strain evidence="1 2">ATCC 30569</strain>
    </source>
</reference>
<dbReference type="InterPro" id="IPR042468">
    <property type="entry name" value="Peptidase_C65_otubain_sub1"/>
</dbReference>
<proteinExistence type="predicted"/>
<dbReference type="Gene3D" id="3.30.200.60">
    <property type="entry name" value="Peptidase C65 Otubain, subdomain 1"/>
    <property type="match status" value="1"/>
</dbReference>
<dbReference type="EMBL" id="PYSW02000018">
    <property type="protein sequence ID" value="KAG2385664.1"/>
    <property type="molecule type" value="Genomic_DNA"/>
</dbReference>
<protein>
    <submittedName>
        <fullName evidence="1">Uncharacterized protein</fullName>
    </submittedName>
</protein>
<dbReference type="Proteomes" id="UP000816034">
    <property type="component" value="Unassembled WGS sequence"/>
</dbReference>
<dbReference type="InterPro" id="IPR019400">
    <property type="entry name" value="Peptidase_C65_otubain"/>
</dbReference>
<dbReference type="Pfam" id="PF10275">
    <property type="entry name" value="Peptidase_C65"/>
    <property type="match status" value="1"/>
</dbReference>
<name>A0AA88GT55_NAELO</name>
<accession>A0AA88GT55</accession>
<dbReference type="SUPFAM" id="SSF54001">
    <property type="entry name" value="Cysteine proteinases"/>
    <property type="match status" value="1"/>
</dbReference>
<organism evidence="1 2">
    <name type="scientific">Naegleria lovaniensis</name>
    <name type="common">Amoeba</name>
    <dbReference type="NCBI Taxonomy" id="51637"/>
    <lineage>
        <taxon>Eukaryota</taxon>
        <taxon>Discoba</taxon>
        <taxon>Heterolobosea</taxon>
        <taxon>Tetramitia</taxon>
        <taxon>Eutetramitia</taxon>
        <taxon>Vahlkampfiidae</taxon>
        <taxon>Naegleria</taxon>
    </lineage>
</organism>
<dbReference type="RefSeq" id="XP_044549657.1">
    <property type="nucleotide sequence ID" value="XM_044693011.1"/>
</dbReference>